<evidence type="ECO:0000313" key="2">
    <source>
        <dbReference type="EMBL" id="CEK47357.1"/>
    </source>
</evidence>
<feature type="compositionally biased region" description="Polar residues" evidence="1">
    <location>
        <begin position="60"/>
        <end position="108"/>
    </location>
</feature>
<dbReference type="EMBL" id="HACG01000492">
    <property type="protein sequence ID" value="CEK47357.1"/>
    <property type="molecule type" value="Transcribed_RNA"/>
</dbReference>
<evidence type="ECO:0000256" key="1">
    <source>
        <dbReference type="SAM" id="MobiDB-lite"/>
    </source>
</evidence>
<sequence>GLQQYQNQQRVTSQFYDHQQQVSDESQGYSQSHEQYQSQTDTLYNNPYNTNAWIPAGESGQFSSNQGQESYPGNVRLQEQQVSTVQNRTNQSLPQASRSTQFSHNSGL</sequence>
<feature type="region of interest" description="Disordered" evidence="1">
    <location>
        <begin position="1"/>
        <end position="108"/>
    </location>
</feature>
<protein>
    <submittedName>
        <fullName evidence="2">Uncharacterized protein</fullName>
    </submittedName>
</protein>
<feature type="compositionally biased region" description="Polar residues" evidence="1">
    <location>
        <begin position="1"/>
        <end position="52"/>
    </location>
</feature>
<feature type="non-terminal residue" evidence="2">
    <location>
        <position position="1"/>
    </location>
</feature>
<gene>
    <name evidence="2" type="primary">ORF1185</name>
</gene>
<feature type="non-terminal residue" evidence="2">
    <location>
        <position position="108"/>
    </location>
</feature>
<accession>A0A0B6XTL8</accession>
<name>A0A0B6XTL8_9EUPU</name>
<organism evidence="2">
    <name type="scientific">Arion vulgaris</name>
    <dbReference type="NCBI Taxonomy" id="1028688"/>
    <lineage>
        <taxon>Eukaryota</taxon>
        <taxon>Metazoa</taxon>
        <taxon>Spiralia</taxon>
        <taxon>Lophotrochozoa</taxon>
        <taxon>Mollusca</taxon>
        <taxon>Gastropoda</taxon>
        <taxon>Heterobranchia</taxon>
        <taxon>Euthyneura</taxon>
        <taxon>Panpulmonata</taxon>
        <taxon>Eupulmonata</taxon>
        <taxon>Stylommatophora</taxon>
        <taxon>Helicina</taxon>
        <taxon>Arionoidea</taxon>
        <taxon>Arionidae</taxon>
        <taxon>Arion</taxon>
    </lineage>
</organism>
<reference evidence="2" key="1">
    <citation type="submission" date="2014-12" db="EMBL/GenBank/DDBJ databases">
        <title>Insight into the proteome of Arion vulgaris.</title>
        <authorList>
            <person name="Aradska J."/>
            <person name="Bulat T."/>
            <person name="Smidak R."/>
            <person name="Sarate P."/>
            <person name="Gangsoo J."/>
            <person name="Sialana F."/>
            <person name="Bilban M."/>
            <person name="Lubec G."/>
        </authorList>
    </citation>
    <scope>NUCLEOTIDE SEQUENCE</scope>
    <source>
        <tissue evidence="2">Skin</tissue>
    </source>
</reference>
<proteinExistence type="predicted"/>
<dbReference type="AlphaFoldDB" id="A0A0B6XTL8"/>